<proteinExistence type="predicted"/>
<keyword evidence="1" id="KW-0378">Hydrolase</keyword>
<dbReference type="InterPro" id="IPR019436">
    <property type="entry name" value="Say1-like"/>
</dbReference>
<evidence type="ECO:0000313" key="2">
    <source>
        <dbReference type="EMBL" id="KAG5416959.1"/>
    </source>
</evidence>
<dbReference type="GO" id="GO:0016787">
    <property type="term" value="F:hydrolase activity"/>
    <property type="evidence" value="ECO:0007669"/>
    <property type="project" value="UniProtKB-KW"/>
</dbReference>
<dbReference type="RefSeq" id="XP_067546075.1">
    <property type="nucleotide sequence ID" value="XM_067693678.1"/>
</dbReference>
<dbReference type="PANTHER" id="PTHR48081">
    <property type="entry name" value="AB HYDROLASE SUPERFAMILY PROTEIN C4A8.06C"/>
    <property type="match status" value="1"/>
</dbReference>
<evidence type="ECO:0000256" key="1">
    <source>
        <dbReference type="ARBA" id="ARBA00022801"/>
    </source>
</evidence>
<dbReference type="Proteomes" id="UP000669133">
    <property type="component" value="Unassembled WGS sequence"/>
</dbReference>
<gene>
    <name evidence="2" type="ORF">I9W82_004590</name>
</gene>
<name>A0A8H8D8S0_9ASCO</name>
<dbReference type="Pfam" id="PF10340">
    <property type="entry name" value="Say1_Mug180"/>
    <property type="match status" value="1"/>
</dbReference>
<evidence type="ECO:0008006" key="4">
    <source>
        <dbReference type="Google" id="ProtNLM"/>
    </source>
</evidence>
<dbReference type="InterPro" id="IPR029058">
    <property type="entry name" value="AB_hydrolase_fold"/>
</dbReference>
<protein>
    <recommendedName>
        <fullName evidence="4">Alpha/beta hydrolase fold-3 domain-containing protein</fullName>
    </recommendedName>
</protein>
<dbReference type="PANTHER" id="PTHR48081:SF31">
    <property type="entry name" value="STERYL ACETYL HYDROLASE MUG81-RELATED"/>
    <property type="match status" value="1"/>
</dbReference>
<accession>A0A8H8D8S0</accession>
<dbReference type="Gene3D" id="3.40.50.1820">
    <property type="entry name" value="alpha/beta hydrolase"/>
    <property type="match status" value="1"/>
</dbReference>
<reference evidence="2 3" key="1">
    <citation type="submission" date="2020-12" db="EMBL/GenBank/DDBJ databases">
        <title>Effect of drift, selection, and recombination on the evolution of hybrid genomes in Candida yeast pathogens.</title>
        <authorList>
            <person name="Mixao V."/>
            <person name="Ksiezopolska E."/>
            <person name="Saus E."/>
            <person name="Boekhout T."/>
            <person name="Gacser A."/>
            <person name="Gabaldon T."/>
        </authorList>
    </citation>
    <scope>NUCLEOTIDE SEQUENCE [LARGE SCALE GENOMIC DNA]</scope>
    <source>
        <strain evidence="2 3">BP57</strain>
    </source>
</reference>
<dbReference type="GeneID" id="93653219"/>
<evidence type="ECO:0000313" key="3">
    <source>
        <dbReference type="Proteomes" id="UP000669133"/>
    </source>
</evidence>
<dbReference type="InterPro" id="IPR050300">
    <property type="entry name" value="GDXG_lipolytic_enzyme"/>
</dbReference>
<sequence>MELIEASKTPFPTRMLTPQFIAKLCTLPYPVAKIVLQYYTVGTIYSKTNIEFKHSLYNNVLVAMEAHMAMNLQKNDMKAVCYEPITKLLTRFKRKSPMVKHLNAFGEKFDDYSYWIHKSDGCTDLQKTNVVVYYHGGGYLLNMIESQLTFSAALHFALDDKTAANTSILIVDYSLTMFDHIYPTQLYECLCSYNNLVKSGYRNITLMGDSAGAHMSLSIARAIAYPEEIKQQFDYFSQFKLDFSVADLPQPKALILDSPWVQPCTQPKPSRHNVDTTGDIIGFDNNLGHYLVEDLDQKFINNFLKFTNTNWEDHWQKVDPINNGNTIILVGEREVLRDGMEDFYNIVNKNGNVEYYVEPGGIHAGMVYIESLDYMGKKGGKRAIRGDFKNKFGIDIVSQFLNSREFV</sequence>
<dbReference type="SUPFAM" id="SSF53474">
    <property type="entry name" value="alpha/beta-Hydrolases"/>
    <property type="match status" value="1"/>
</dbReference>
<dbReference type="EMBL" id="JAEOAQ010000007">
    <property type="protein sequence ID" value="KAG5416959.1"/>
    <property type="molecule type" value="Genomic_DNA"/>
</dbReference>
<dbReference type="AlphaFoldDB" id="A0A8H8D8S0"/>
<organism evidence="2 3">
    <name type="scientific">Candida metapsilosis</name>
    <dbReference type="NCBI Taxonomy" id="273372"/>
    <lineage>
        <taxon>Eukaryota</taxon>
        <taxon>Fungi</taxon>
        <taxon>Dikarya</taxon>
        <taxon>Ascomycota</taxon>
        <taxon>Saccharomycotina</taxon>
        <taxon>Pichiomycetes</taxon>
        <taxon>Debaryomycetaceae</taxon>
        <taxon>Candida/Lodderomyces clade</taxon>
        <taxon>Candida</taxon>
    </lineage>
</organism>
<dbReference type="OrthoDB" id="2152029at2759"/>
<comment type="caution">
    <text evidence="2">The sequence shown here is derived from an EMBL/GenBank/DDBJ whole genome shotgun (WGS) entry which is preliminary data.</text>
</comment>
<keyword evidence="3" id="KW-1185">Reference proteome</keyword>